<keyword evidence="3" id="KW-1185">Reference proteome</keyword>
<reference evidence="2 3" key="1">
    <citation type="journal article" date="2014" name="PLoS ONE">
        <title>Global Analysis of Gene Expression Profiles in Physic Nut (Jatropha curcas L.) Seedlings Exposed to Salt Stress.</title>
        <authorList>
            <person name="Zhang L."/>
            <person name="Zhang C."/>
            <person name="Wu P."/>
            <person name="Chen Y."/>
            <person name="Li M."/>
            <person name="Jiang H."/>
            <person name="Wu G."/>
        </authorList>
    </citation>
    <scope>NUCLEOTIDE SEQUENCE [LARGE SCALE GENOMIC DNA]</scope>
    <source>
        <strain evidence="3">cv. GZQX0401</strain>
        <tissue evidence="2">Young leaves</tissue>
    </source>
</reference>
<feature type="compositionally biased region" description="Basic and acidic residues" evidence="1">
    <location>
        <begin position="43"/>
        <end position="57"/>
    </location>
</feature>
<dbReference type="EMBL" id="KK914351">
    <property type="protein sequence ID" value="KDP39453.1"/>
    <property type="molecule type" value="Genomic_DNA"/>
</dbReference>
<organism evidence="2 3">
    <name type="scientific">Jatropha curcas</name>
    <name type="common">Barbados nut</name>
    <dbReference type="NCBI Taxonomy" id="180498"/>
    <lineage>
        <taxon>Eukaryota</taxon>
        <taxon>Viridiplantae</taxon>
        <taxon>Streptophyta</taxon>
        <taxon>Embryophyta</taxon>
        <taxon>Tracheophyta</taxon>
        <taxon>Spermatophyta</taxon>
        <taxon>Magnoliopsida</taxon>
        <taxon>eudicotyledons</taxon>
        <taxon>Gunneridae</taxon>
        <taxon>Pentapetalae</taxon>
        <taxon>rosids</taxon>
        <taxon>fabids</taxon>
        <taxon>Malpighiales</taxon>
        <taxon>Euphorbiaceae</taxon>
        <taxon>Crotonoideae</taxon>
        <taxon>Jatropheae</taxon>
        <taxon>Jatropha</taxon>
    </lineage>
</organism>
<accession>A0A067KWT0</accession>
<name>A0A067KWT0_JATCU</name>
<evidence type="ECO:0000313" key="2">
    <source>
        <dbReference type="EMBL" id="KDP39453.1"/>
    </source>
</evidence>
<gene>
    <name evidence="2" type="ORF">JCGZ_05328</name>
</gene>
<dbReference type="Proteomes" id="UP000027138">
    <property type="component" value="Unassembled WGS sequence"/>
</dbReference>
<proteinExistence type="predicted"/>
<protein>
    <submittedName>
        <fullName evidence="2">Uncharacterized protein</fullName>
    </submittedName>
</protein>
<feature type="compositionally biased region" description="Polar residues" evidence="1">
    <location>
        <begin position="30"/>
        <end position="42"/>
    </location>
</feature>
<evidence type="ECO:0000313" key="3">
    <source>
        <dbReference type="Proteomes" id="UP000027138"/>
    </source>
</evidence>
<sequence>MSGEEATVAGSGGRGAGLRHGHITVPGTRTVGSNRSGTVTETGENRNRDEPEPKPEKSSSVPVPANEEPEPAVPENRSEPD</sequence>
<evidence type="ECO:0000256" key="1">
    <source>
        <dbReference type="SAM" id="MobiDB-lite"/>
    </source>
</evidence>
<feature type="region of interest" description="Disordered" evidence="1">
    <location>
        <begin position="1"/>
        <end position="81"/>
    </location>
</feature>
<dbReference type="AlphaFoldDB" id="A0A067KWT0"/>